<protein>
    <submittedName>
        <fullName evidence="2">Adenylate/guanylate cyclase domain-containing protein</fullName>
    </submittedName>
</protein>
<dbReference type="InterPro" id="IPR029787">
    <property type="entry name" value="Nucleotide_cyclase"/>
</dbReference>
<dbReference type="Gene3D" id="3.30.70.1230">
    <property type="entry name" value="Nucleotide cyclase"/>
    <property type="match status" value="1"/>
</dbReference>
<dbReference type="GO" id="GO:0006171">
    <property type="term" value="P:cAMP biosynthetic process"/>
    <property type="evidence" value="ECO:0007669"/>
    <property type="project" value="TreeGrafter"/>
</dbReference>
<dbReference type="SUPFAM" id="SSF55073">
    <property type="entry name" value="Nucleotide cyclase"/>
    <property type="match status" value="1"/>
</dbReference>
<dbReference type="EMBL" id="WUEY01000002">
    <property type="protein sequence ID" value="NEI69277.1"/>
    <property type="molecule type" value="Genomic_DNA"/>
</dbReference>
<name>A0A6L9U5A8_9HYPH</name>
<dbReference type="InterPro" id="IPR001054">
    <property type="entry name" value="A/G_cyclase"/>
</dbReference>
<feature type="domain" description="Guanylate cyclase" evidence="1">
    <location>
        <begin position="218"/>
        <end position="353"/>
    </location>
</feature>
<proteinExistence type="predicted"/>
<dbReference type="InterPro" id="IPR050697">
    <property type="entry name" value="Adenylyl/Guanylyl_Cyclase_3/4"/>
</dbReference>
<dbReference type="GO" id="GO:0004016">
    <property type="term" value="F:adenylate cyclase activity"/>
    <property type="evidence" value="ECO:0007669"/>
    <property type="project" value="UniProtKB-ARBA"/>
</dbReference>
<evidence type="ECO:0000313" key="3">
    <source>
        <dbReference type="Proteomes" id="UP000483035"/>
    </source>
</evidence>
<sequence length="454" mass="50199">MTIHSNVSDILLDKVAEWLTQAALTGENLETIVRGFCERMAATGMPIARVHLTFSMLHPLYDALGFTWRRSGGLTIEGYRHVNEKPERFMQSPYYYLLSNNLQHLRRRIDVDGAVEFPIFEDLRRESVTDYMAFVQTFGAGSVQGMMGSWSTDSIGGFSEDMIGALMRMQNHLAMAAKMAVLGRLANNMLTTYLGGDAGKRVLNGQIRRGDGETIRAALVMGDMRQSTVYAEKEGRQAYIDTLNEFFDAIAAPFNRNGGEILSFLGDGFLAVYPCGRHKDPSKVACEAALSAVFEAQRRVVALNSDRQSRNLSEVRYGIGLHVGNVMFGNVGLKDRLTFSAFGAAVNEVERLQSLTKKYSTEVVASQAFSSYTDCEWGKLGEEKLRGVRQRFTVVYPKAATAANGAMEIFQETAADSLSEAEQVILLHRDAKKFEGRVQVENLTSRPLSSPGSA</sequence>
<dbReference type="Proteomes" id="UP000483035">
    <property type="component" value="Unassembled WGS sequence"/>
</dbReference>
<evidence type="ECO:0000259" key="1">
    <source>
        <dbReference type="PROSITE" id="PS50125"/>
    </source>
</evidence>
<dbReference type="CDD" id="cd07302">
    <property type="entry name" value="CHD"/>
    <property type="match status" value="1"/>
</dbReference>
<dbReference type="Pfam" id="PF00211">
    <property type="entry name" value="Guanylate_cyc"/>
    <property type="match status" value="1"/>
</dbReference>
<dbReference type="PROSITE" id="PS50125">
    <property type="entry name" value="GUANYLATE_CYCLASE_2"/>
    <property type="match status" value="1"/>
</dbReference>
<dbReference type="RefSeq" id="WP_163985684.1">
    <property type="nucleotide sequence ID" value="NZ_WUEY01000002.1"/>
</dbReference>
<dbReference type="GO" id="GO:0035556">
    <property type="term" value="P:intracellular signal transduction"/>
    <property type="evidence" value="ECO:0007669"/>
    <property type="project" value="InterPro"/>
</dbReference>
<reference evidence="2 3" key="1">
    <citation type="submission" date="2019-12" db="EMBL/GenBank/DDBJ databases">
        <title>Rhizobium genotypes associated with high levels of biological nitrogen fixation by grain legumes in a temperate-maritime cropping system.</title>
        <authorList>
            <person name="Maluk M."/>
            <person name="Francesc Ferrando Molina F."/>
            <person name="Lopez Del Egido L."/>
            <person name="Lafos M."/>
            <person name="Langarica-Fuentes A."/>
            <person name="Gebre Yohannes G."/>
            <person name="Young M.W."/>
            <person name="Martin P."/>
            <person name="Gantlett R."/>
            <person name="Kenicer G."/>
            <person name="Hawes C."/>
            <person name="Begg G.S."/>
            <person name="Quilliam R.S."/>
            <person name="Squire G.R."/>
            <person name="Poole P.S."/>
            <person name="Young P.W."/>
            <person name="Iannetta P.M."/>
            <person name="James E.K."/>
        </authorList>
    </citation>
    <scope>NUCLEOTIDE SEQUENCE [LARGE SCALE GENOMIC DNA]</scope>
    <source>
        <strain evidence="2 3">JHI1118</strain>
    </source>
</reference>
<dbReference type="PANTHER" id="PTHR43081:SF11">
    <property type="entry name" value="BLR2264 PROTEIN"/>
    <property type="match status" value="1"/>
</dbReference>
<evidence type="ECO:0000313" key="2">
    <source>
        <dbReference type="EMBL" id="NEI69277.1"/>
    </source>
</evidence>
<organism evidence="2 3">
    <name type="scientific">Rhizobium lusitanum</name>
    <dbReference type="NCBI Taxonomy" id="293958"/>
    <lineage>
        <taxon>Bacteria</taxon>
        <taxon>Pseudomonadati</taxon>
        <taxon>Pseudomonadota</taxon>
        <taxon>Alphaproteobacteria</taxon>
        <taxon>Hyphomicrobiales</taxon>
        <taxon>Rhizobiaceae</taxon>
        <taxon>Rhizobium/Agrobacterium group</taxon>
        <taxon>Rhizobium</taxon>
    </lineage>
</organism>
<dbReference type="PANTHER" id="PTHR43081">
    <property type="entry name" value="ADENYLATE CYCLASE, TERMINAL-DIFFERENTIATION SPECIFIC-RELATED"/>
    <property type="match status" value="1"/>
</dbReference>
<dbReference type="AlphaFoldDB" id="A0A6L9U5A8"/>
<gene>
    <name evidence="2" type="ORF">GR212_06780</name>
</gene>
<accession>A0A6L9U5A8</accession>
<comment type="caution">
    <text evidence="2">The sequence shown here is derived from an EMBL/GenBank/DDBJ whole genome shotgun (WGS) entry which is preliminary data.</text>
</comment>